<dbReference type="Proteomes" id="UP001208364">
    <property type="component" value="Unassembled WGS sequence"/>
</dbReference>
<dbReference type="SUPFAM" id="SSF56784">
    <property type="entry name" value="HAD-like"/>
    <property type="match status" value="1"/>
</dbReference>
<proteinExistence type="predicted"/>
<dbReference type="InterPro" id="IPR006379">
    <property type="entry name" value="HAD-SF_hydro_IIB"/>
</dbReference>
<dbReference type="SFLD" id="SFLDG01144">
    <property type="entry name" value="C2.B.4:_PGP_Like"/>
    <property type="match status" value="1"/>
</dbReference>
<dbReference type="SFLD" id="SFLDG01140">
    <property type="entry name" value="C2.B:_Phosphomannomutase_and_P"/>
    <property type="match status" value="1"/>
</dbReference>
<organism evidence="1 2">
    <name type="scientific">[Clostridium] ammoniilyticum</name>
    <dbReference type="NCBI Taxonomy" id="2981784"/>
    <lineage>
        <taxon>Bacteria</taxon>
        <taxon>Bacillati</taxon>
        <taxon>Bacillota</taxon>
        <taxon>Erysipelotrichia</taxon>
        <taxon>Erysipelotrichales</taxon>
        <taxon>Coprobacillaceae</taxon>
        <taxon>Faecalibacillus</taxon>
    </lineage>
</organism>
<dbReference type="InterPro" id="IPR036412">
    <property type="entry name" value="HAD-like_sf"/>
</dbReference>
<dbReference type="NCBIfam" id="TIGR00099">
    <property type="entry name" value="Cof-subfamily"/>
    <property type="match status" value="1"/>
</dbReference>
<evidence type="ECO:0000313" key="1">
    <source>
        <dbReference type="EMBL" id="MCU6738320.1"/>
    </source>
</evidence>
<dbReference type="PROSITE" id="PS01229">
    <property type="entry name" value="COF_2"/>
    <property type="match status" value="1"/>
</dbReference>
<keyword evidence="1" id="KW-0378">Hydrolase</keyword>
<sequence length="264" mass="31190">MIHLLATDMDGTLLNSQKKFDNEFFEVLQKVLEKEMYFVIASGNQFYHLYNQFLPYSDELYFISENGSFITKGKKELYSFIMDKQDVQTIYNILKQYPKIMPVIGGKEKSYIPQQYLSFKEEIERHYDEYVFINDIHEIKEGILKFSIHDPQHHVEKYVELIKKELPAHLKIMTSGNEWMDIQHETINKGFGIHFLMNTLHLTKEECAVFGDQMNDYELFQNVHYSYAMKNAIQPLKEIAFQVIDSNDEAGVTRKIKEILKGEL</sequence>
<dbReference type="PANTHER" id="PTHR10000:SF53">
    <property type="entry name" value="5-AMINO-6-(5-PHOSPHO-D-RIBITYLAMINO)URACIL PHOSPHATASE YBJI-RELATED"/>
    <property type="match status" value="1"/>
</dbReference>
<dbReference type="GO" id="GO:0016787">
    <property type="term" value="F:hydrolase activity"/>
    <property type="evidence" value="ECO:0007669"/>
    <property type="project" value="UniProtKB-KW"/>
</dbReference>
<dbReference type="Pfam" id="PF08282">
    <property type="entry name" value="Hydrolase_3"/>
    <property type="match status" value="1"/>
</dbReference>
<dbReference type="Gene3D" id="3.40.50.1000">
    <property type="entry name" value="HAD superfamily/HAD-like"/>
    <property type="match status" value="1"/>
</dbReference>
<dbReference type="Gene3D" id="3.30.1240.10">
    <property type="match status" value="1"/>
</dbReference>
<gene>
    <name evidence="1" type="ORF">OCV55_06455</name>
</gene>
<dbReference type="NCBIfam" id="TIGR01484">
    <property type="entry name" value="HAD-SF-IIB"/>
    <property type="match status" value="1"/>
</dbReference>
<comment type="caution">
    <text evidence="1">The sequence shown here is derived from an EMBL/GenBank/DDBJ whole genome shotgun (WGS) entry which is preliminary data.</text>
</comment>
<dbReference type="InterPro" id="IPR000150">
    <property type="entry name" value="Cof"/>
</dbReference>
<dbReference type="EMBL" id="JAOQJR010000005">
    <property type="protein sequence ID" value="MCU6738320.1"/>
    <property type="molecule type" value="Genomic_DNA"/>
</dbReference>
<keyword evidence="2" id="KW-1185">Reference proteome</keyword>
<accession>A0ABT2SUV7</accession>
<reference evidence="1 2" key="1">
    <citation type="journal article" date="2021" name="ISME Commun">
        <title>Automated analysis of genomic sequences facilitates high-throughput and comprehensive description of bacteria.</title>
        <authorList>
            <person name="Hitch T.C.A."/>
        </authorList>
    </citation>
    <scope>NUCLEOTIDE SEQUENCE [LARGE SCALE GENOMIC DNA]</scope>
    <source>
        <strain evidence="1 2">H4_15</strain>
    </source>
</reference>
<dbReference type="PROSITE" id="PS01228">
    <property type="entry name" value="COF_1"/>
    <property type="match status" value="1"/>
</dbReference>
<name>A0ABT2SUV7_9FIRM</name>
<dbReference type="InterPro" id="IPR023214">
    <property type="entry name" value="HAD_sf"/>
</dbReference>
<dbReference type="PANTHER" id="PTHR10000">
    <property type="entry name" value="PHOSPHOSERINE PHOSPHATASE"/>
    <property type="match status" value="1"/>
</dbReference>
<dbReference type="RefSeq" id="WP_267309846.1">
    <property type="nucleotide sequence ID" value="NZ_JAOQJR010000005.1"/>
</dbReference>
<protein>
    <submittedName>
        <fullName evidence="1">Cof-type HAD-IIB family hydrolase</fullName>
    </submittedName>
</protein>
<dbReference type="SFLD" id="SFLDS00003">
    <property type="entry name" value="Haloacid_Dehalogenase"/>
    <property type="match status" value="1"/>
</dbReference>
<evidence type="ECO:0000313" key="2">
    <source>
        <dbReference type="Proteomes" id="UP001208364"/>
    </source>
</evidence>